<evidence type="ECO:0000313" key="1">
    <source>
        <dbReference type="EMBL" id="EAU90409.1"/>
    </source>
</evidence>
<keyword evidence="2" id="KW-1185">Reference proteome</keyword>
<dbReference type="RefSeq" id="XP_001831246.1">
    <property type="nucleotide sequence ID" value="XM_001831194.2"/>
</dbReference>
<dbReference type="AlphaFoldDB" id="A8N8R8"/>
<proteinExistence type="predicted"/>
<dbReference type="KEGG" id="cci:CC1G_00793"/>
<dbReference type="GeneID" id="6007710"/>
<dbReference type="Gene3D" id="3.80.10.10">
    <property type="entry name" value="Ribonuclease Inhibitor"/>
    <property type="match status" value="1"/>
</dbReference>
<comment type="caution">
    <text evidence="1">The sequence shown here is derived from an EMBL/GenBank/DDBJ whole genome shotgun (WGS) entry which is preliminary data.</text>
</comment>
<dbReference type="Proteomes" id="UP000001861">
    <property type="component" value="Unassembled WGS sequence"/>
</dbReference>
<dbReference type="InterPro" id="IPR032675">
    <property type="entry name" value="LRR_dom_sf"/>
</dbReference>
<gene>
    <name evidence="1" type="ORF">CC1G_00793</name>
</gene>
<protein>
    <recommendedName>
        <fullName evidence="3">F-box domain-containing protein</fullName>
    </recommendedName>
</protein>
<sequence length="463" mass="51934">MEADEPSTVQDEVTSDNELHIPNEIIHEILNHYLHSLPIREDNLDAILLPASVCRGWQIYICEQTNHWPTLEVSFQRESSVIRNTTLANFLHSPAGAAAPVPSPLTIDMSKFDRLNPEHVGLLESALELLPRANDALKLRSPGPPEMAWSRLKWTAIQNAIFEGRKLRALILEGDLPMDFCHKALSICGTGLEKLSLKGVSQASKRLPWPLPRVPLPALEDLEMEFVTDIRQLVTSLDCPKITNLALSTDSEWLMEDVAGYDFHYANLTKLVCRAPEYTRLAAAEKILQRTPNLEALEWIGDCITHGQQQLVSLQLPFLRSLKVSHPGRQDSVFETLLNKSQVYDEVCLPNLLLPVHAKTLRINTPMSTLACLSLLADSQHLEEGFFELNDSIEDVDEFTISMYLSPQTPSLNVPNLRKVTFLVHGPNRGFYQRLPIPRGVEVVIRNCLKCEMLGGGSFCDSL</sequence>
<name>A8N8R8_COPC7</name>
<accession>A8N8R8</accession>
<dbReference type="SUPFAM" id="SSF52047">
    <property type="entry name" value="RNI-like"/>
    <property type="match status" value="1"/>
</dbReference>
<evidence type="ECO:0008006" key="3">
    <source>
        <dbReference type="Google" id="ProtNLM"/>
    </source>
</evidence>
<evidence type="ECO:0000313" key="2">
    <source>
        <dbReference type="Proteomes" id="UP000001861"/>
    </source>
</evidence>
<dbReference type="EMBL" id="AACS02000007">
    <property type="protein sequence ID" value="EAU90409.1"/>
    <property type="molecule type" value="Genomic_DNA"/>
</dbReference>
<dbReference type="InParanoid" id="A8N8R8"/>
<reference evidence="1 2" key="1">
    <citation type="journal article" date="2010" name="Proc. Natl. Acad. Sci. U.S.A.">
        <title>Insights into evolution of multicellular fungi from the assembled chromosomes of the mushroom Coprinopsis cinerea (Coprinus cinereus).</title>
        <authorList>
            <person name="Stajich J.E."/>
            <person name="Wilke S.K."/>
            <person name="Ahren D."/>
            <person name="Au C.H."/>
            <person name="Birren B.W."/>
            <person name="Borodovsky M."/>
            <person name="Burns C."/>
            <person name="Canback B."/>
            <person name="Casselton L.A."/>
            <person name="Cheng C.K."/>
            <person name="Deng J."/>
            <person name="Dietrich F.S."/>
            <person name="Fargo D.C."/>
            <person name="Farman M.L."/>
            <person name="Gathman A.C."/>
            <person name="Goldberg J."/>
            <person name="Guigo R."/>
            <person name="Hoegger P.J."/>
            <person name="Hooker J.B."/>
            <person name="Huggins A."/>
            <person name="James T.Y."/>
            <person name="Kamada T."/>
            <person name="Kilaru S."/>
            <person name="Kodira C."/>
            <person name="Kues U."/>
            <person name="Kupfer D."/>
            <person name="Kwan H.S."/>
            <person name="Lomsadze A."/>
            <person name="Li W."/>
            <person name="Lilly W.W."/>
            <person name="Ma L.J."/>
            <person name="Mackey A.J."/>
            <person name="Manning G."/>
            <person name="Martin F."/>
            <person name="Muraguchi H."/>
            <person name="Natvig D.O."/>
            <person name="Palmerini H."/>
            <person name="Ramesh M.A."/>
            <person name="Rehmeyer C.J."/>
            <person name="Roe B.A."/>
            <person name="Shenoy N."/>
            <person name="Stanke M."/>
            <person name="Ter-Hovhannisyan V."/>
            <person name="Tunlid A."/>
            <person name="Velagapudi R."/>
            <person name="Vision T.J."/>
            <person name="Zeng Q."/>
            <person name="Zolan M.E."/>
            <person name="Pukkila P.J."/>
        </authorList>
    </citation>
    <scope>NUCLEOTIDE SEQUENCE [LARGE SCALE GENOMIC DNA]</scope>
    <source>
        <strain evidence="2">Okayama-7 / 130 / ATCC MYA-4618 / FGSC 9003</strain>
    </source>
</reference>
<dbReference type="VEuPathDB" id="FungiDB:CC1G_00793"/>
<organism evidence="1 2">
    <name type="scientific">Coprinopsis cinerea (strain Okayama-7 / 130 / ATCC MYA-4618 / FGSC 9003)</name>
    <name type="common">Inky cap fungus</name>
    <name type="synonym">Hormographiella aspergillata</name>
    <dbReference type="NCBI Taxonomy" id="240176"/>
    <lineage>
        <taxon>Eukaryota</taxon>
        <taxon>Fungi</taxon>
        <taxon>Dikarya</taxon>
        <taxon>Basidiomycota</taxon>
        <taxon>Agaricomycotina</taxon>
        <taxon>Agaricomycetes</taxon>
        <taxon>Agaricomycetidae</taxon>
        <taxon>Agaricales</taxon>
        <taxon>Agaricineae</taxon>
        <taxon>Psathyrellaceae</taxon>
        <taxon>Coprinopsis</taxon>
    </lineage>
</organism>